<sequence>MLANKHFVSALIIAPLLALIGYFATDYYLAERARAAESGQSYRLLALPNCRHASGQCTLKNGDLTLVIKGREDATGRMSLELRANISIDSAQLAIVADHGLAVVDDGTAVEVVTASVASSPQSMRLLDDGSWWLALLPAPPPRILRLVVRREGVFYYAETAMPFLRYETSFRRDFRSPDNNKG</sequence>
<accession>A0A3N2DYZ6</accession>
<proteinExistence type="predicted"/>
<protein>
    <submittedName>
        <fullName evidence="2">Uncharacterized protein</fullName>
    </submittedName>
</protein>
<reference evidence="2 3" key="1">
    <citation type="submission" date="2018-11" db="EMBL/GenBank/DDBJ databases">
        <title>Genomic Encyclopedia of Type Strains, Phase IV (KMG-IV): sequencing the most valuable type-strain genomes for metagenomic binning, comparative biology and taxonomic classification.</title>
        <authorList>
            <person name="Goeker M."/>
        </authorList>
    </citation>
    <scope>NUCLEOTIDE SEQUENCE [LARGE SCALE GENOMIC DNA]</scope>
    <source>
        <strain evidence="2 3">DSM 100316</strain>
    </source>
</reference>
<comment type="caution">
    <text evidence="2">The sequence shown here is derived from an EMBL/GenBank/DDBJ whole genome shotgun (WGS) entry which is preliminary data.</text>
</comment>
<evidence type="ECO:0000313" key="2">
    <source>
        <dbReference type="EMBL" id="ROS05096.1"/>
    </source>
</evidence>
<name>A0A3N2DYZ6_9GAMM</name>
<keyword evidence="1" id="KW-0472">Membrane</keyword>
<keyword evidence="3" id="KW-1185">Reference proteome</keyword>
<dbReference type="OrthoDB" id="9793024at2"/>
<evidence type="ECO:0000313" key="3">
    <source>
        <dbReference type="Proteomes" id="UP000275394"/>
    </source>
</evidence>
<keyword evidence="1" id="KW-0812">Transmembrane</keyword>
<dbReference type="AlphaFoldDB" id="A0A3N2DYZ6"/>
<dbReference type="RefSeq" id="WP_123711040.1">
    <property type="nucleotide sequence ID" value="NZ_RKHR01000003.1"/>
</dbReference>
<organism evidence="2 3">
    <name type="scientific">Sinobacterium caligoides</name>
    <dbReference type="NCBI Taxonomy" id="933926"/>
    <lineage>
        <taxon>Bacteria</taxon>
        <taxon>Pseudomonadati</taxon>
        <taxon>Pseudomonadota</taxon>
        <taxon>Gammaproteobacteria</taxon>
        <taxon>Cellvibrionales</taxon>
        <taxon>Spongiibacteraceae</taxon>
        <taxon>Sinobacterium</taxon>
    </lineage>
</organism>
<evidence type="ECO:0000256" key="1">
    <source>
        <dbReference type="SAM" id="Phobius"/>
    </source>
</evidence>
<feature type="transmembrane region" description="Helical" evidence="1">
    <location>
        <begin position="6"/>
        <end position="24"/>
    </location>
</feature>
<dbReference type="EMBL" id="RKHR01000003">
    <property type="protein sequence ID" value="ROS05096.1"/>
    <property type="molecule type" value="Genomic_DNA"/>
</dbReference>
<dbReference type="Proteomes" id="UP000275394">
    <property type="component" value="Unassembled WGS sequence"/>
</dbReference>
<keyword evidence="1" id="KW-1133">Transmembrane helix</keyword>
<gene>
    <name evidence="2" type="ORF">EDC56_0620</name>
</gene>